<dbReference type="InterPro" id="IPR006311">
    <property type="entry name" value="TAT_signal"/>
</dbReference>
<evidence type="ECO:0000259" key="2">
    <source>
        <dbReference type="Pfam" id="PF03537"/>
    </source>
</evidence>
<evidence type="ECO:0000313" key="6">
    <source>
        <dbReference type="Proteomes" id="UP001432161"/>
    </source>
</evidence>
<dbReference type="Pfam" id="PF03537">
    <property type="entry name" value="Glyco_hydro_114"/>
    <property type="match status" value="1"/>
</dbReference>
<dbReference type="AlphaFoldDB" id="A0A1G7M9J8"/>
<keyword evidence="1" id="KW-0732">Signal</keyword>
<dbReference type="EMBL" id="CP108330">
    <property type="protein sequence ID" value="WUR35871.1"/>
    <property type="molecule type" value="Genomic_DNA"/>
</dbReference>
<reference evidence="3 5" key="1">
    <citation type="submission" date="2016-10" db="EMBL/GenBank/DDBJ databases">
        <authorList>
            <person name="de Groot N.N."/>
        </authorList>
    </citation>
    <scope>NUCLEOTIDE SEQUENCE [LARGE SCALE GENOMIC DNA]</scope>
    <source>
        <strain evidence="3 5">CGMCC 4.1859</strain>
    </source>
</reference>
<feature type="domain" description="Glycoside-hydrolase family GH114 TIM-barrel" evidence="2">
    <location>
        <begin position="62"/>
        <end position="273"/>
    </location>
</feature>
<dbReference type="PANTHER" id="PTHR35273:SF2">
    <property type="entry name" value="ALPHA-GALACTOSIDASE"/>
    <property type="match status" value="1"/>
</dbReference>
<dbReference type="PANTHER" id="PTHR35273">
    <property type="entry name" value="ALPHA-1,4 POLYGALACTOSAMINIDASE, PUTATIVE (AFU_ORTHOLOGUE AFUA_3G07890)-RELATED"/>
    <property type="match status" value="1"/>
</dbReference>
<dbReference type="Gene3D" id="3.20.20.70">
    <property type="entry name" value="Aldolase class I"/>
    <property type="match status" value="1"/>
</dbReference>
<evidence type="ECO:0000256" key="1">
    <source>
        <dbReference type="SAM" id="SignalP"/>
    </source>
</evidence>
<dbReference type="OrthoDB" id="319933at2"/>
<feature type="chain" id="PRO_5011666629" evidence="1">
    <location>
        <begin position="35"/>
        <end position="285"/>
    </location>
</feature>
<dbReference type="PROSITE" id="PS51318">
    <property type="entry name" value="TAT"/>
    <property type="match status" value="1"/>
</dbReference>
<evidence type="ECO:0000313" key="4">
    <source>
        <dbReference type="EMBL" id="WUR35871.1"/>
    </source>
</evidence>
<dbReference type="SUPFAM" id="SSF51445">
    <property type="entry name" value="(Trans)glycosidases"/>
    <property type="match status" value="1"/>
</dbReference>
<name>A0A1G7M9J8_9ACTN</name>
<dbReference type="InterPro" id="IPR017853">
    <property type="entry name" value="GH"/>
</dbReference>
<organism evidence="3 5">
    <name type="scientific">Streptomyces griseoaurantiacus</name>
    <dbReference type="NCBI Taxonomy" id="68213"/>
    <lineage>
        <taxon>Bacteria</taxon>
        <taxon>Bacillati</taxon>
        <taxon>Actinomycetota</taxon>
        <taxon>Actinomycetes</taxon>
        <taxon>Kitasatosporales</taxon>
        <taxon>Streptomycetaceae</taxon>
        <taxon>Streptomyces</taxon>
        <taxon>Streptomyces aurantiacus group</taxon>
    </lineage>
</organism>
<evidence type="ECO:0000313" key="3">
    <source>
        <dbReference type="EMBL" id="SDF58423.1"/>
    </source>
</evidence>
<gene>
    <name evidence="4" type="ORF">OHN36_01115</name>
    <name evidence="3" type="ORF">SAMN05216260_109108</name>
</gene>
<dbReference type="Proteomes" id="UP001432161">
    <property type="component" value="Chromosome"/>
</dbReference>
<dbReference type="Proteomes" id="UP000198614">
    <property type="component" value="Unassembled WGS sequence"/>
</dbReference>
<proteinExistence type="predicted"/>
<reference evidence="4" key="2">
    <citation type="submission" date="2022-10" db="EMBL/GenBank/DDBJ databases">
        <title>The complete genomes of actinobacterial strains from the NBC collection.</title>
        <authorList>
            <person name="Joergensen T.S."/>
            <person name="Alvarez Arevalo M."/>
            <person name="Sterndorff E.B."/>
            <person name="Faurdal D."/>
            <person name="Vuksanovic O."/>
            <person name="Mourched A.-S."/>
            <person name="Charusanti P."/>
            <person name="Shaw S."/>
            <person name="Blin K."/>
            <person name="Weber T."/>
        </authorList>
    </citation>
    <scope>NUCLEOTIDE SEQUENCE</scope>
    <source>
        <strain evidence="4">NBC_00489</strain>
    </source>
</reference>
<keyword evidence="6" id="KW-1185">Reference proteome</keyword>
<dbReference type="InterPro" id="IPR004352">
    <property type="entry name" value="GH114_TIM-barrel"/>
</dbReference>
<accession>A0A1G7M9J8</accession>
<protein>
    <submittedName>
        <fullName evidence="4">Endo alpha-1,4 polygalactosaminidase</fullName>
    </submittedName>
</protein>
<feature type="signal peptide" evidence="1">
    <location>
        <begin position="1"/>
        <end position="34"/>
    </location>
</feature>
<dbReference type="EMBL" id="FNAX01000009">
    <property type="protein sequence ID" value="SDF58423.1"/>
    <property type="molecule type" value="Genomic_DNA"/>
</dbReference>
<dbReference type="InterPro" id="IPR013785">
    <property type="entry name" value="Aldolase_TIM"/>
</dbReference>
<evidence type="ECO:0000313" key="5">
    <source>
        <dbReference type="Proteomes" id="UP000198614"/>
    </source>
</evidence>
<sequence length="285" mass="30490">MPHTSHPRSRRRALLGTAAAAALCPLLACSTADASTTADANATARAPKAAASVTLPPLHAGFDYQIGQPYTPPAGVGIVSRDHTASPATGLYNICYVNAFQAQPGTENEWGDLLLRDSKGKVVYDEDWGEAILDIRTADKRQRIADRVGTWIDSCATKGFKAVEPDNLDTFDRTSLISKANAKTFVKLLSDRAHGKGLAIGQKNTAELASAHKEMGLDFAVAEECGQYDECGDYAEAYDDHVVVIEYTKSGLDKACSKFGSRLSIVMRDVDVTAPGSSGYVRKTC</sequence>